<evidence type="ECO:0000313" key="2">
    <source>
        <dbReference type="EMBL" id="CAD1474289.1"/>
    </source>
</evidence>
<gene>
    <name evidence="2" type="ORF">MHI_LOCUS459210</name>
</gene>
<feature type="compositionally biased region" description="Polar residues" evidence="1">
    <location>
        <begin position="1"/>
        <end position="11"/>
    </location>
</feature>
<evidence type="ECO:0000256" key="1">
    <source>
        <dbReference type="SAM" id="MobiDB-lite"/>
    </source>
</evidence>
<sequence length="59" mass="6753">INRSPHTSNICCESRRRDSTPHKRSRVVTCRNIKEFSRSDLARSVPDRVSTAIQLAKQS</sequence>
<dbReference type="EMBL" id="CAJDYZ010007425">
    <property type="protein sequence ID" value="CAD1474289.1"/>
    <property type="molecule type" value="Genomic_DNA"/>
</dbReference>
<keyword evidence="3" id="KW-1185">Reference proteome</keyword>
<feature type="region of interest" description="Disordered" evidence="1">
    <location>
        <begin position="1"/>
        <end position="25"/>
    </location>
</feature>
<feature type="non-terminal residue" evidence="2">
    <location>
        <position position="1"/>
    </location>
</feature>
<evidence type="ECO:0000313" key="3">
    <source>
        <dbReference type="Proteomes" id="UP000752696"/>
    </source>
</evidence>
<dbReference type="AlphaFoldDB" id="A0A6V7H4Q1"/>
<name>A0A6V7H4Q1_9HYME</name>
<organism evidence="2 3">
    <name type="scientific">Heterotrigona itama</name>
    <dbReference type="NCBI Taxonomy" id="395501"/>
    <lineage>
        <taxon>Eukaryota</taxon>
        <taxon>Metazoa</taxon>
        <taxon>Ecdysozoa</taxon>
        <taxon>Arthropoda</taxon>
        <taxon>Hexapoda</taxon>
        <taxon>Insecta</taxon>
        <taxon>Pterygota</taxon>
        <taxon>Neoptera</taxon>
        <taxon>Endopterygota</taxon>
        <taxon>Hymenoptera</taxon>
        <taxon>Apocrita</taxon>
        <taxon>Aculeata</taxon>
        <taxon>Apoidea</taxon>
        <taxon>Anthophila</taxon>
        <taxon>Apidae</taxon>
        <taxon>Heterotrigona</taxon>
    </lineage>
</organism>
<accession>A0A6V7H4Q1</accession>
<reference evidence="2" key="1">
    <citation type="submission" date="2020-07" db="EMBL/GenBank/DDBJ databases">
        <authorList>
            <person name="Nazaruddin N."/>
        </authorList>
    </citation>
    <scope>NUCLEOTIDE SEQUENCE</scope>
</reference>
<protein>
    <submittedName>
        <fullName evidence="2">Uncharacterized protein</fullName>
    </submittedName>
</protein>
<comment type="caution">
    <text evidence="2">The sequence shown here is derived from an EMBL/GenBank/DDBJ whole genome shotgun (WGS) entry which is preliminary data.</text>
</comment>
<proteinExistence type="predicted"/>
<dbReference type="Proteomes" id="UP000752696">
    <property type="component" value="Unassembled WGS sequence"/>
</dbReference>